<dbReference type="WBParaSite" id="MhA1_Contig158.frz3.gene4">
    <property type="protein sequence ID" value="MhA1_Contig158.frz3.gene4"/>
    <property type="gene ID" value="MhA1_Contig158.frz3.gene4"/>
</dbReference>
<proteinExistence type="predicted"/>
<keyword evidence="1" id="KW-1185">Reference proteome</keyword>
<dbReference type="AlphaFoldDB" id="A0A1I8B8W1"/>
<evidence type="ECO:0000313" key="2">
    <source>
        <dbReference type="WBParaSite" id="MhA1_Contig158.frz3.gene4"/>
    </source>
</evidence>
<organism evidence="1 2">
    <name type="scientific">Meloidogyne hapla</name>
    <name type="common">Root-knot nematode worm</name>
    <dbReference type="NCBI Taxonomy" id="6305"/>
    <lineage>
        <taxon>Eukaryota</taxon>
        <taxon>Metazoa</taxon>
        <taxon>Ecdysozoa</taxon>
        <taxon>Nematoda</taxon>
        <taxon>Chromadorea</taxon>
        <taxon>Rhabditida</taxon>
        <taxon>Tylenchina</taxon>
        <taxon>Tylenchomorpha</taxon>
        <taxon>Tylenchoidea</taxon>
        <taxon>Meloidogynidae</taxon>
        <taxon>Meloidogyninae</taxon>
        <taxon>Meloidogyne</taxon>
    </lineage>
</organism>
<accession>A0A1I8B8W1</accession>
<name>A0A1I8B8W1_MELHA</name>
<sequence>MEIEIFGNIAFGKYFFAKDKSHFDSFYKALNKMTKYLEKIKVITKKPFEASTSHSRRDKCKCTKYSIADLKIDIVVDGMELKYKGTNFGDLQHTYSKVSFYIYTFVITSGYRTSYQA</sequence>
<reference evidence="2" key="1">
    <citation type="submission" date="2016-11" db="UniProtKB">
        <authorList>
            <consortium name="WormBaseParasite"/>
        </authorList>
    </citation>
    <scope>IDENTIFICATION</scope>
</reference>
<protein>
    <submittedName>
        <fullName evidence="2">Uncharacterized protein</fullName>
    </submittedName>
</protein>
<evidence type="ECO:0000313" key="1">
    <source>
        <dbReference type="Proteomes" id="UP000095281"/>
    </source>
</evidence>
<dbReference type="Proteomes" id="UP000095281">
    <property type="component" value="Unplaced"/>
</dbReference>